<reference evidence="2 3" key="1">
    <citation type="submission" date="2018-08" db="EMBL/GenBank/DDBJ databases">
        <title>Genome Sequence of Clavibacter michiganensis Subspecies type strains, and the Atypical Peach-Colored Strains Isolated from Tomato.</title>
        <authorList>
            <person name="Osdaghi E."/>
            <person name="Portier P."/>
            <person name="Briand M."/>
            <person name="Jacques M.-A."/>
        </authorList>
    </citation>
    <scope>NUCLEOTIDE SEQUENCE [LARGE SCALE GENOMIC DNA]</scope>
    <source>
        <strain evidence="2 3">CFBP 7493</strain>
    </source>
</reference>
<dbReference type="AlphaFoldDB" id="A0A399NQY2"/>
<dbReference type="EMBL" id="QWEC01000195">
    <property type="protein sequence ID" value="RII96384.1"/>
    <property type="molecule type" value="Genomic_DNA"/>
</dbReference>
<evidence type="ECO:0000313" key="2">
    <source>
        <dbReference type="EMBL" id="RII96384.1"/>
    </source>
</evidence>
<proteinExistence type="predicted"/>
<name>A0A399NQY2_9MICO</name>
<comment type="caution">
    <text evidence="2">The sequence shown here is derived from an EMBL/GenBank/DDBJ whole genome shotgun (WGS) entry which is preliminary data.</text>
</comment>
<protein>
    <recommendedName>
        <fullName evidence="4">Alpha/beta hydrolase</fullName>
    </recommendedName>
</protein>
<evidence type="ECO:0000313" key="3">
    <source>
        <dbReference type="Proteomes" id="UP000266298"/>
    </source>
</evidence>
<dbReference type="InterPro" id="IPR029058">
    <property type="entry name" value="AB_hydrolase_fold"/>
</dbReference>
<dbReference type="SUPFAM" id="SSF53474">
    <property type="entry name" value="alpha/beta-Hydrolases"/>
    <property type="match status" value="1"/>
</dbReference>
<sequence>MSTDTPPPGRPRVHVIHPGTVPASVYGPLGEACTGVDWGVSDLGTRRDYAHAGFDPAASDSRMDDLVTRLLDDDGALIEQADLLVGWSFGGLVALALRERLPRDPAVLLLDTVAPTIDVQGSRAHLARWFADYLGSRAGRPLAAPPADADDGRDPLAALHGPAIEAGAIAPDVSRGGFLALARAYTGGLERNVRMTASWEWPRPDGISLVKPVDGLLPESAANGWEDAADSVEVIPCAGDHYSMLSDPASRAVIAEEIRARASGMQPAMSNEFTSRPSGVERTSSSRLGEE</sequence>
<gene>
    <name evidence="2" type="ORF">DZF96_11590</name>
</gene>
<dbReference type="Proteomes" id="UP000266298">
    <property type="component" value="Unassembled WGS sequence"/>
</dbReference>
<organism evidence="2 3">
    <name type="scientific">Clavibacter michiganensis</name>
    <dbReference type="NCBI Taxonomy" id="28447"/>
    <lineage>
        <taxon>Bacteria</taxon>
        <taxon>Bacillati</taxon>
        <taxon>Actinomycetota</taxon>
        <taxon>Actinomycetes</taxon>
        <taxon>Micrococcales</taxon>
        <taxon>Microbacteriaceae</taxon>
        <taxon>Clavibacter</taxon>
    </lineage>
</organism>
<feature type="region of interest" description="Disordered" evidence="1">
    <location>
        <begin position="264"/>
        <end position="291"/>
    </location>
</feature>
<evidence type="ECO:0008006" key="4">
    <source>
        <dbReference type="Google" id="ProtNLM"/>
    </source>
</evidence>
<dbReference type="RefSeq" id="WP_043583048.1">
    <property type="nucleotide sequence ID" value="NZ_QWEC01000195.1"/>
</dbReference>
<feature type="compositionally biased region" description="Polar residues" evidence="1">
    <location>
        <begin position="268"/>
        <end position="291"/>
    </location>
</feature>
<evidence type="ECO:0000256" key="1">
    <source>
        <dbReference type="SAM" id="MobiDB-lite"/>
    </source>
</evidence>
<accession>A0A399NQY2</accession>
<dbReference type="Gene3D" id="3.40.50.1820">
    <property type="entry name" value="alpha/beta hydrolase"/>
    <property type="match status" value="1"/>
</dbReference>